<gene>
    <name evidence="2" type="ORF">J2S66_006774</name>
</gene>
<sequence length="114" mass="11651">MDVDGGDLTGVADELSRQGGVVAGNGRQDAVAGSGAKLAERRGPTAGAEVQLAGLLLGSPGLMAMDLLAQAFCTVASGTGKWRAHGTRRVPVGGQSNRFFGHRGVARLRRPITL</sequence>
<comment type="caution">
    <text evidence="2">The sequence shown here is derived from an EMBL/GenBank/DDBJ whole genome shotgun (WGS) entry which is preliminary data.</text>
</comment>
<dbReference type="RefSeq" id="WP_310312914.1">
    <property type="nucleotide sequence ID" value="NZ_BAAAXB010000001.1"/>
</dbReference>
<feature type="region of interest" description="Disordered" evidence="1">
    <location>
        <begin position="19"/>
        <end position="43"/>
    </location>
</feature>
<name>A0ABU1Q676_9PSEU</name>
<reference evidence="2 3" key="1">
    <citation type="submission" date="2023-07" db="EMBL/GenBank/DDBJ databases">
        <title>Sequencing the genomes of 1000 actinobacteria strains.</title>
        <authorList>
            <person name="Klenk H.-P."/>
        </authorList>
    </citation>
    <scope>NUCLEOTIDE SEQUENCE [LARGE SCALE GENOMIC DNA]</scope>
    <source>
        <strain evidence="2 3">DSM 43749</strain>
    </source>
</reference>
<dbReference type="Proteomes" id="UP001268819">
    <property type="component" value="Unassembled WGS sequence"/>
</dbReference>
<keyword evidence="3" id="KW-1185">Reference proteome</keyword>
<proteinExistence type="predicted"/>
<organism evidence="2 3">
    <name type="scientific">Saccharothrix longispora</name>
    <dbReference type="NCBI Taxonomy" id="33920"/>
    <lineage>
        <taxon>Bacteria</taxon>
        <taxon>Bacillati</taxon>
        <taxon>Actinomycetota</taxon>
        <taxon>Actinomycetes</taxon>
        <taxon>Pseudonocardiales</taxon>
        <taxon>Pseudonocardiaceae</taxon>
        <taxon>Saccharothrix</taxon>
    </lineage>
</organism>
<evidence type="ECO:0000313" key="3">
    <source>
        <dbReference type="Proteomes" id="UP001268819"/>
    </source>
</evidence>
<protein>
    <submittedName>
        <fullName evidence="2">Uncharacterized protein</fullName>
    </submittedName>
</protein>
<evidence type="ECO:0000313" key="2">
    <source>
        <dbReference type="EMBL" id="MDR6598390.1"/>
    </source>
</evidence>
<accession>A0ABU1Q676</accession>
<dbReference type="EMBL" id="JAVDSG010000001">
    <property type="protein sequence ID" value="MDR6598390.1"/>
    <property type="molecule type" value="Genomic_DNA"/>
</dbReference>
<evidence type="ECO:0000256" key="1">
    <source>
        <dbReference type="SAM" id="MobiDB-lite"/>
    </source>
</evidence>